<evidence type="ECO:0000313" key="7">
    <source>
        <dbReference type="EMBL" id="EEF41752.1"/>
    </source>
</evidence>
<keyword evidence="5" id="KW-0539">Nucleus</keyword>
<keyword evidence="4" id="KW-0804">Transcription</keyword>
<keyword evidence="2" id="KW-0805">Transcription regulation</keyword>
<dbReference type="InterPro" id="IPR036093">
    <property type="entry name" value="NAC_dom_sf"/>
</dbReference>
<dbReference type="Proteomes" id="UP000008311">
    <property type="component" value="Unassembled WGS sequence"/>
</dbReference>
<dbReference type="Pfam" id="PF02365">
    <property type="entry name" value="NAM"/>
    <property type="match status" value="1"/>
</dbReference>
<dbReference type="SUPFAM" id="SSF101941">
    <property type="entry name" value="NAC domain"/>
    <property type="match status" value="1"/>
</dbReference>
<evidence type="ECO:0000256" key="3">
    <source>
        <dbReference type="ARBA" id="ARBA00023125"/>
    </source>
</evidence>
<evidence type="ECO:0000256" key="2">
    <source>
        <dbReference type="ARBA" id="ARBA00023015"/>
    </source>
</evidence>
<dbReference type="STRING" id="3988.B9S3P7"/>
<evidence type="ECO:0000256" key="4">
    <source>
        <dbReference type="ARBA" id="ARBA00023163"/>
    </source>
</evidence>
<organism evidence="7 8">
    <name type="scientific">Ricinus communis</name>
    <name type="common">Castor bean</name>
    <dbReference type="NCBI Taxonomy" id="3988"/>
    <lineage>
        <taxon>Eukaryota</taxon>
        <taxon>Viridiplantae</taxon>
        <taxon>Streptophyta</taxon>
        <taxon>Embryophyta</taxon>
        <taxon>Tracheophyta</taxon>
        <taxon>Spermatophyta</taxon>
        <taxon>Magnoliopsida</taxon>
        <taxon>eudicotyledons</taxon>
        <taxon>Gunneridae</taxon>
        <taxon>Pentapetalae</taxon>
        <taxon>rosids</taxon>
        <taxon>fabids</taxon>
        <taxon>Malpighiales</taxon>
        <taxon>Euphorbiaceae</taxon>
        <taxon>Acalyphoideae</taxon>
        <taxon>Acalypheae</taxon>
        <taxon>Ricinus</taxon>
    </lineage>
</organism>
<dbReference type="GO" id="GO:0005634">
    <property type="term" value="C:nucleus"/>
    <property type="evidence" value="ECO:0007669"/>
    <property type="project" value="UniProtKB-SubCell"/>
</dbReference>
<dbReference type="InParanoid" id="B9S3P7"/>
<dbReference type="PROSITE" id="PS51005">
    <property type="entry name" value="NAC"/>
    <property type="match status" value="1"/>
</dbReference>
<evidence type="ECO:0000313" key="8">
    <source>
        <dbReference type="Proteomes" id="UP000008311"/>
    </source>
</evidence>
<evidence type="ECO:0000256" key="1">
    <source>
        <dbReference type="ARBA" id="ARBA00004123"/>
    </source>
</evidence>
<name>B9S3P7_RICCO</name>
<dbReference type="AlphaFoldDB" id="B9S3P7"/>
<feature type="domain" description="NAC" evidence="6">
    <location>
        <begin position="1"/>
        <end position="70"/>
    </location>
</feature>
<dbReference type="EMBL" id="EQ973861">
    <property type="protein sequence ID" value="EEF41752.1"/>
    <property type="molecule type" value="Genomic_DNA"/>
</dbReference>
<keyword evidence="8" id="KW-1185">Reference proteome</keyword>
<dbReference type="GO" id="GO:0003677">
    <property type="term" value="F:DNA binding"/>
    <property type="evidence" value="ECO:0007669"/>
    <property type="project" value="UniProtKB-KW"/>
</dbReference>
<accession>B9S3P7</accession>
<gene>
    <name evidence="7" type="ORF">RCOM_1553240</name>
</gene>
<dbReference type="InterPro" id="IPR003441">
    <property type="entry name" value="NAC-dom"/>
</dbReference>
<reference evidence="8" key="1">
    <citation type="journal article" date="2010" name="Nat. Biotechnol.">
        <title>Draft genome sequence of the oilseed species Ricinus communis.</title>
        <authorList>
            <person name="Chan A.P."/>
            <person name="Crabtree J."/>
            <person name="Zhao Q."/>
            <person name="Lorenzi H."/>
            <person name="Orvis J."/>
            <person name="Puiu D."/>
            <person name="Melake-Berhan A."/>
            <person name="Jones K.M."/>
            <person name="Redman J."/>
            <person name="Chen G."/>
            <person name="Cahoon E.B."/>
            <person name="Gedil M."/>
            <person name="Stanke M."/>
            <person name="Haas B.J."/>
            <person name="Wortman J.R."/>
            <person name="Fraser-Liggett C.M."/>
            <person name="Ravel J."/>
            <person name="Rabinowicz P.D."/>
        </authorList>
    </citation>
    <scope>NUCLEOTIDE SEQUENCE [LARGE SCALE GENOMIC DNA]</scope>
    <source>
        <strain evidence="8">cv. Hale</strain>
    </source>
</reference>
<dbReference type="PANTHER" id="PTHR31989">
    <property type="entry name" value="NAC DOMAIN-CONTAINING PROTEIN 82-RELATED"/>
    <property type="match status" value="1"/>
</dbReference>
<protein>
    <recommendedName>
        <fullName evidence="6">NAC domain-containing protein</fullName>
    </recommendedName>
</protein>
<dbReference type="Gene3D" id="2.170.150.80">
    <property type="entry name" value="NAC domain"/>
    <property type="match status" value="1"/>
</dbReference>
<keyword evidence="3" id="KW-0238">DNA-binding</keyword>
<evidence type="ECO:0000259" key="6">
    <source>
        <dbReference type="PROSITE" id="PS51005"/>
    </source>
</evidence>
<proteinExistence type="predicted"/>
<dbReference type="GO" id="GO:0006355">
    <property type="term" value="P:regulation of DNA-templated transcription"/>
    <property type="evidence" value="ECO:0007669"/>
    <property type="project" value="InterPro"/>
</dbReference>
<evidence type="ECO:0000256" key="5">
    <source>
        <dbReference type="ARBA" id="ARBA00023242"/>
    </source>
</evidence>
<comment type="subcellular location">
    <subcellularLocation>
        <location evidence="1">Nucleus</location>
    </subcellularLocation>
</comment>
<sequence length="134" mass="15593">MQLSVMTNNPDDQKVTGKDCKIKDIAIKKTLGFYEGRPKGVRTNWVMHDYSPTFHFPTQRDFVICKIKKRLDVDDEPTEEGDSSTVIVADTRSQSWNNYGSTFEGQEDTQIQAYVQSFHGYNEMDYNLDYAFQW</sequence>